<organism evidence="3 4">
    <name type="scientific">Phytomonospora endophytica</name>
    <dbReference type="NCBI Taxonomy" id="714109"/>
    <lineage>
        <taxon>Bacteria</taxon>
        <taxon>Bacillati</taxon>
        <taxon>Actinomycetota</taxon>
        <taxon>Actinomycetes</taxon>
        <taxon>Micromonosporales</taxon>
        <taxon>Micromonosporaceae</taxon>
        <taxon>Phytomonospora</taxon>
    </lineage>
</organism>
<dbReference type="EMBL" id="JACHGT010000008">
    <property type="protein sequence ID" value="MBB6035941.1"/>
    <property type="molecule type" value="Genomic_DNA"/>
</dbReference>
<keyword evidence="4" id="KW-1185">Reference proteome</keyword>
<dbReference type="RefSeq" id="WP_184788808.1">
    <property type="nucleotide sequence ID" value="NZ_BONT01000046.1"/>
</dbReference>
<evidence type="ECO:0000313" key="4">
    <source>
        <dbReference type="Proteomes" id="UP000548476"/>
    </source>
</evidence>
<evidence type="ECO:0000256" key="1">
    <source>
        <dbReference type="SAM" id="MobiDB-lite"/>
    </source>
</evidence>
<reference evidence="3 4" key="1">
    <citation type="submission" date="2020-08" db="EMBL/GenBank/DDBJ databases">
        <title>Genomic Encyclopedia of Type Strains, Phase IV (KMG-IV): sequencing the most valuable type-strain genomes for metagenomic binning, comparative biology and taxonomic classification.</title>
        <authorList>
            <person name="Goeker M."/>
        </authorList>
    </citation>
    <scope>NUCLEOTIDE SEQUENCE [LARGE SCALE GENOMIC DNA]</scope>
    <source>
        <strain evidence="3 4">YIM 65646</strain>
    </source>
</reference>
<proteinExistence type="predicted"/>
<evidence type="ECO:0000256" key="2">
    <source>
        <dbReference type="SAM" id="Phobius"/>
    </source>
</evidence>
<dbReference type="InterPro" id="IPR011047">
    <property type="entry name" value="Quinoprotein_ADH-like_sf"/>
</dbReference>
<sequence length="476" mass="50189">MPEFRIDLDAPEEPTTPPRRLSRRGILFGGAGVAVVAVGAGLVRLTGPDEPPGPVALPELWSHRLPTELGWVVSARVEGATVLVIAQNGLLALDRASGAERWRREFGPEILGAIEGGLDLDSVRFYVQLSGAALVLPRHTDGVLTAFEVVDLPTGATRFSVPVAPGEDGAPEAYAHVSANALLVERVGADGEVTAHALADGRDLWFRRTAQEAVAVLPSDVSLDRQPTGIANTGPGRIEPLGGVYLELRLSGELREVDVVRVDDGGVLATWSGEPYRLGWLEVVAGAVLLVDPEVRAIHGVDLTTGEPTWTREWLTGSFESKGPHWSFADGLLIDAPSGTGGYQLIDLTTGEGPEPFDLDGRKLVCAGRDFAVGIDSELAELTAFGGFSWTTSLRPAGWTAAGFRPEGILTGGGWLVIGGELGFGGETRRYLWTVELATGRVGSLPDGVLAGFGDGALLSSTRADERTIRLHTPGG</sequence>
<dbReference type="Proteomes" id="UP000548476">
    <property type="component" value="Unassembled WGS sequence"/>
</dbReference>
<dbReference type="AlphaFoldDB" id="A0A841FF55"/>
<comment type="caution">
    <text evidence="3">The sequence shown here is derived from an EMBL/GenBank/DDBJ whole genome shotgun (WGS) entry which is preliminary data.</text>
</comment>
<name>A0A841FF55_9ACTN</name>
<accession>A0A841FF55</accession>
<keyword evidence="2" id="KW-0812">Transmembrane</keyword>
<dbReference type="InterPro" id="IPR015943">
    <property type="entry name" value="WD40/YVTN_repeat-like_dom_sf"/>
</dbReference>
<dbReference type="SUPFAM" id="SSF50998">
    <property type="entry name" value="Quinoprotein alcohol dehydrogenase-like"/>
    <property type="match status" value="1"/>
</dbReference>
<dbReference type="Gene3D" id="2.130.10.10">
    <property type="entry name" value="YVTN repeat-like/Quinoprotein amine dehydrogenase"/>
    <property type="match status" value="1"/>
</dbReference>
<keyword evidence="2" id="KW-1133">Transmembrane helix</keyword>
<keyword evidence="2" id="KW-0472">Membrane</keyword>
<evidence type="ECO:0000313" key="3">
    <source>
        <dbReference type="EMBL" id="MBB6035941.1"/>
    </source>
</evidence>
<protein>
    <submittedName>
        <fullName evidence="3">Outer membrane protein assembly factor BamB</fullName>
    </submittedName>
</protein>
<gene>
    <name evidence="3" type="ORF">HNR73_003809</name>
</gene>
<feature type="transmembrane region" description="Helical" evidence="2">
    <location>
        <begin position="26"/>
        <end position="45"/>
    </location>
</feature>
<feature type="region of interest" description="Disordered" evidence="1">
    <location>
        <begin position="1"/>
        <end position="20"/>
    </location>
</feature>